<keyword evidence="7" id="KW-0723">Serine/threonine-protein kinase</keyword>
<evidence type="ECO:0000259" key="6">
    <source>
        <dbReference type="PROSITE" id="PS50011"/>
    </source>
</evidence>
<organism evidence="7 8">
    <name type="scientific">Halopseudomonas salina</name>
    <dbReference type="NCBI Taxonomy" id="1323744"/>
    <lineage>
        <taxon>Bacteria</taxon>
        <taxon>Pseudomonadati</taxon>
        <taxon>Pseudomonadota</taxon>
        <taxon>Gammaproteobacteria</taxon>
        <taxon>Pseudomonadales</taxon>
        <taxon>Pseudomonadaceae</taxon>
        <taxon>Halopseudomonas</taxon>
    </lineage>
</organism>
<keyword evidence="8" id="KW-1185">Reference proteome</keyword>
<comment type="caution">
    <text evidence="7">The sequence shown here is derived from an EMBL/GenBank/DDBJ whole genome shotgun (WGS) entry which is preliminary data.</text>
</comment>
<evidence type="ECO:0000256" key="5">
    <source>
        <dbReference type="PROSITE-ProRule" id="PRU10141"/>
    </source>
</evidence>
<dbReference type="InterPro" id="IPR000719">
    <property type="entry name" value="Prot_kinase_dom"/>
</dbReference>
<sequence>MIESAQQPSSVLTRLADSPQHRVANEKTHRVCELPELLCKRYKIERLLGVGGMGAVYRARDLLREQYGDPDPYIAIKTLNEEFAEYPDASALLYTEFALTSRLRHGNVIRLHAFDIDPASQRAFFTMEELKGPTLDQLLEQHPDGLPWLEFRSVALPLLEALTCAHEMGVLHGDLKPSNVMLARDGLRLFDFGLGQPLKGLLNSLPRLSRKRIAAWTPRYAALELLNGEPLTTVSDIYGMACILYELSSGIHPYSRLTAKQAKAMEQDKTLQKPAKLPAHCWPALRTALAFDKENREIDAQRLLDAFTAPRPSLLRRICSRRPG</sequence>
<feature type="domain" description="Protein kinase" evidence="6">
    <location>
        <begin position="42"/>
        <end position="308"/>
    </location>
</feature>
<dbReference type="Gene3D" id="1.10.510.10">
    <property type="entry name" value="Transferase(Phosphotransferase) domain 1"/>
    <property type="match status" value="1"/>
</dbReference>
<gene>
    <name evidence="7" type="ORF">GCM10007418_07010</name>
</gene>
<keyword evidence="4 5" id="KW-0067">ATP-binding</keyword>
<dbReference type="InterPro" id="IPR017441">
    <property type="entry name" value="Protein_kinase_ATP_BS"/>
</dbReference>
<dbReference type="PANTHER" id="PTHR43289:SF6">
    <property type="entry name" value="SERINE_THREONINE-PROTEIN KINASE NEKL-3"/>
    <property type="match status" value="1"/>
</dbReference>
<feature type="binding site" evidence="5">
    <location>
        <position position="77"/>
    </location>
    <ligand>
        <name>ATP</name>
        <dbReference type="ChEBI" id="CHEBI:30616"/>
    </ligand>
</feature>
<keyword evidence="3 7" id="KW-0418">Kinase</keyword>
<reference evidence="8" key="1">
    <citation type="journal article" date="2019" name="Int. J. Syst. Evol. Microbiol.">
        <title>The Global Catalogue of Microorganisms (GCM) 10K type strain sequencing project: providing services to taxonomists for standard genome sequencing and annotation.</title>
        <authorList>
            <consortium name="The Broad Institute Genomics Platform"/>
            <consortium name="The Broad Institute Genome Sequencing Center for Infectious Disease"/>
            <person name="Wu L."/>
            <person name="Ma J."/>
        </authorList>
    </citation>
    <scope>NUCLEOTIDE SEQUENCE [LARGE SCALE GENOMIC DNA]</scope>
    <source>
        <strain evidence="8">CGMCC 1.12482</strain>
    </source>
</reference>
<dbReference type="SUPFAM" id="SSF56112">
    <property type="entry name" value="Protein kinase-like (PK-like)"/>
    <property type="match status" value="1"/>
</dbReference>
<evidence type="ECO:0000256" key="4">
    <source>
        <dbReference type="ARBA" id="ARBA00022840"/>
    </source>
</evidence>
<dbReference type="InterPro" id="IPR008271">
    <property type="entry name" value="Ser/Thr_kinase_AS"/>
</dbReference>
<dbReference type="PROSITE" id="PS00107">
    <property type="entry name" value="PROTEIN_KINASE_ATP"/>
    <property type="match status" value="1"/>
</dbReference>
<accession>A0ABQ1P368</accession>
<protein>
    <submittedName>
        <fullName evidence="7">Serine/threonine protein kinase</fullName>
    </submittedName>
</protein>
<dbReference type="PANTHER" id="PTHR43289">
    <property type="entry name" value="MITOGEN-ACTIVATED PROTEIN KINASE KINASE KINASE 20-RELATED"/>
    <property type="match status" value="1"/>
</dbReference>
<dbReference type="CDD" id="cd14014">
    <property type="entry name" value="STKc_PknB_like"/>
    <property type="match status" value="1"/>
</dbReference>
<dbReference type="EMBL" id="BMFF01000001">
    <property type="protein sequence ID" value="GGC89900.1"/>
    <property type="molecule type" value="Genomic_DNA"/>
</dbReference>
<keyword evidence="2 5" id="KW-0547">Nucleotide-binding</keyword>
<dbReference type="Pfam" id="PF00069">
    <property type="entry name" value="Pkinase"/>
    <property type="match status" value="1"/>
</dbReference>
<dbReference type="SMART" id="SM00220">
    <property type="entry name" value="S_TKc"/>
    <property type="match status" value="1"/>
</dbReference>
<dbReference type="Proteomes" id="UP000638188">
    <property type="component" value="Unassembled WGS sequence"/>
</dbReference>
<dbReference type="RefSeq" id="WP_150277221.1">
    <property type="nucleotide sequence ID" value="NZ_BMFF01000001.1"/>
</dbReference>
<evidence type="ECO:0000256" key="1">
    <source>
        <dbReference type="ARBA" id="ARBA00022679"/>
    </source>
</evidence>
<name>A0ABQ1P368_9GAMM</name>
<dbReference type="GO" id="GO:0004674">
    <property type="term" value="F:protein serine/threonine kinase activity"/>
    <property type="evidence" value="ECO:0007669"/>
    <property type="project" value="UniProtKB-KW"/>
</dbReference>
<evidence type="ECO:0000313" key="8">
    <source>
        <dbReference type="Proteomes" id="UP000638188"/>
    </source>
</evidence>
<evidence type="ECO:0000256" key="3">
    <source>
        <dbReference type="ARBA" id="ARBA00022777"/>
    </source>
</evidence>
<proteinExistence type="predicted"/>
<dbReference type="PROSITE" id="PS00108">
    <property type="entry name" value="PROTEIN_KINASE_ST"/>
    <property type="match status" value="1"/>
</dbReference>
<evidence type="ECO:0000313" key="7">
    <source>
        <dbReference type="EMBL" id="GGC89900.1"/>
    </source>
</evidence>
<dbReference type="PROSITE" id="PS50011">
    <property type="entry name" value="PROTEIN_KINASE_DOM"/>
    <property type="match status" value="1"/>
</dbReference>
<keyword evidence="1" id="KW-0808">Transferase</keyword>
<dbReference type="InterPro" id="IPR011009">
    <property type="entry name" value="Kinase-like_dom_sf"/>
</dbReference>
<evidence type="ECO:0000256" key="2">
    <source>
        <dbReference type="ARBA" id="ARBA00022741"/>
    </source>
</evidence>
<dbReference type="Gene3D" id="3.30.200.20">
    <property type="entry name" value="Phosphorylase Kinase, domain 1"/>
    <property type="match status" value="1"/>
</dbReference>